<evidence type="ECO:0000313" key="1">
    <source>
        <dbReference type="Proteomes" id="UP000887565"/>
    </source>
</evidence>
<keyword evidence="1" id="KW-1185">Reference proteome</keyword>
<organism evidence="1 2">
    <name type="scientific">Romanomermis culicivorax</name>
    <name type="common">Nematode worm</name>
    <dbReference type="NCBI Taxonomy" id="13658"/>
    <lineage>
        <taxon>Eukaryota</taxon>
        <taxon>Metazoa</taxon>
        <taxon>Ecdysozoa</taxon>
        <taxon>Nematoda</taxon>
        <taxon>Enoplea</taxon>
        <taxon>Dorylaimia</taxon>
        <taxon>Mermithida</taxon>
        <taxon>Mermithoidea</taxon>
        <taxon>Mermithidae</taxon>
        <taxon>Romanomermis</taxon>
    </lineage>
</organism>
<dbReference type="WBParaSite" id="nRc.2.0.1.t42910-RA">
    <property type="protein sequence ID" value="nRc.2.0.1.t42910-RA"/>
    <property type="gene ID" value="nRc.2.0.1.g42910"/>
</dbReference>
<proteinExistence type="predicted"/>
<sequence>MAIPAGAIYHGTCVCALDYQPTAIHHFGTQRSENFLGALRERYYDPLTVNIPTADLWQTLFVVMQLDVQIHGLWSDHFTTALFSVVVFDITVSR</sequence>
<dbReference type="Proteomes" id="UP000887565">
    <property type="component" value="Unplaced"/>
</dbReference>
<protein>
    <submittedName>
        <fullName evidence="2">Uncharacterized protein</fullName>
    </submittedName>
</protein>
<name>A0A915KVT5_ROMCU</name>
<accession>A0A915KVT5</accession>
<evidence type="ECO:0000313" key="2">
    <source>
        <dbReference type="WBParaSite" id="nRc.2.0.1.t42910-RA"/>
    </source>
</evidence>
<reference evidence="2" key="1">
    <citation type="submission" date="2022-11" db="UniProtKB">
        <authorList>
            <consortium name="WormBaseParasite"/>
        </authorList>
    </citation>
    <scope>IDENTIFICATION</scope>
</reference>
<dbReference type="AlphaFoldDB" id="A0A915KVT5"/>